<dbReference type="Pfam" id="PF02639">
    <property type="entry name" value="DUF188"/>
    <property type="match status" value="1"/>
</dbReference>
<evidence type="ECO:0000313" key="4">
    <source>
        <dbReference type="Proteomes" id="UP000288012"/>
    </source>
</evidence>
<comment type="caution">
    <text evidence="3">The sequence shown here is derived from an EMBL/GenBank/DDBJ whole genome shotgun (WGS) entry which is preliminary data.</text>
</comment>
<evidence type="ECO:0000256" key="1">
    <source>
        <dbReference type="ARBA" id="ARBA00008522"/>
    </source>
</evidence>
<dbReference type="RefSeq" id="WP_126954938.1">
    <property type="nucleotide sequence ID" value="NZ_RZGR01000014.1"/>
</dbReference>
<comment type="similarity">
    <text evidence="1 2">Belongs to the UPF0178 family.</text>
</comment>
<dbReference type="AlphaFoldDB" id="A0A3S0WRP6"/>
<dbReference type="NCBIfam" id="NF001095">
    <property type="entry name" value="PRK00124.1"/>
    <property type="match status" value="1"/>
</dbReference>
<sequence>MQIWIDGDACPNKIKTILFRAAIRTKTPLVIVANHFVSIPPSPYIKRLQVETGFDSADKKIAASIKAHDLVITADIPLANIVIEQKGIALNPRGELYSANNIKQVLAMRNLNESLRNTGMISGGPASLSSSDVQRFSNHLDKILAAKPH</sequence>
<organism evidence="3 4">
    <name type="scientific">Legionella septentrionalis</name>
    <dbReference type="NCBI Taxonomy" id="2498109"/>
    <lineage>
        <taxon>Bacteria</taxon>
        <taxon>Pseudomonadati</taxon>
        <taxon>Pseudomonadota</taxon>
        <taxon>Gammaproteobacteria</taxon>
        <taxon>Legionellales</taxon>
        <taxon>Legionellaceae</taxon>
        <taxon>Legionella</taxon>
    </lineage>
</organism>
<gene>
    <name evidence="3" type="ORF">EKM59_05850</name>
</gene>
<dbReference type="HAMAP" id="MF_00489">
    <property type="entry name" value="UPF0178"/>
    <property type="match status" value="1"/>
</dbReference>
<evidence type="ECO:0000256" key="2">
    <source>
        <dbReference type="HAMAP-Rule" id="MF_00489"/>
    </source>
</evidence>
<proteinExistence type="inferred from homology"/>
<dbReference type="CDD" id="cd18720">
    <property type="entry name" value="PIN_YqxD-like"/>
    <property type="match status" value="1"/>
</dbReference>
<protein>
    <recommendedName>
        <fullName evidence="2">UPF0178 protein EKM59_05850</fullName>
    </recommendedName>
</protein>
<dbReference type="InterPro" id="IPR003791">
    <property type="entry name" value="UPF0178"/>
</dbReference>
<dbReference type="PANTHER" id="PTHR35146:SF1">
    <property type="entry name" value="UPF0178 PROTEIN YAII"/>
    <property type="match status" value="1"/>
</dbReference>
<dbReference type="PANTHER" id="PTHR35146">
    <property type="entry name" value="UPF0178 PROTEIN YAII"/>
    <property type="match status" value="1"/>
</dbReference>
<accession>A0A3S0WRP6</accession>
<dbReference type="OrthoDB" id="9798918at2"/>
<name>A0A3S0WRP6_9GAMM</name>
<evidence type="ECO:0000313" key="3">
    <source>
        <dbReference type="EMBL" id="RUQ88196.1"/>
    </source>
</evidence>
<keyword evidence="4" id="KW-1185">Reference proteome</keyword>
<reference evidence="3 4" key="1">
    <citation type="submission" date="2018-12" db="EMBL/GenBank/DDBJ databases">
        <title>Legionella sp,whole genome shotgun sequence.</title>
        <authorList>
            <person name="Wu H."/>
        </authorList>
    </citation>
    <scope>NUCLEOTIDE SEQUENCE [LARGE SCALE GENOMIC DNA]</scope>
    <source>
        <strain evidence="4">km714</strain>
    </source>
</reference>
<dbReference type="EMBL" id="RZGR01000014">
    <property type="protein sequence ID" value="RUQ88196.1"/>
    <property type="molecule type" value="Genomic_DNA"/>
</dbReference>
<dbReference type="Proteomes" id="UP000288012">
    <property type="component" value="Unassembled WGS sequence"/>
</dbReference>